<evidence type="ECO:0000259" key="2">
    <source>
        <dbReference type="Pfam" id="PF14111"/>
    </source>
</evidence>
<proteinExistence type="predicted"/>
<dbReference type="OrthoDB" id="1031350at2759"/>
<reference evidence="3 4" key="1">
    <citation type="journal article" date="2019" name="Genome Biol. Evol.">
        <title>Insights into the evolution of the New World diploid cottons (Gossypium, subgenus Houzingenia) based on genome sequencing.</title>
        <authorList>
            <person name="Grover C.E."/>
            <person name="Arick M.A. 2nd"/>
            <person name="Thrash A."/>
            <person name="Conover J.L."/>
            <person name="Sanders W.S."/>
            <person name="Peterson D.G."/>
            <person name="Frelichowski J.E."/>
            <person name="Scheffler J.A."/>
            <person name="Scheffler B.E."/>
            <person name="Wendel J.F."/>
        </authorList>
    </citation>
    <scope>NUCLEOTIDE SEQUENCE [LARGE SCALE GENOMIC DNA]</scope>
    <source>
        <strain evidence="3">5</strain>
        <tissue evidence="3">Leaf</tissue>
    </source>
</reference>
<keyword evidence="1" id="KW-0175">Coiled coil</keyword>
<protein>
    <recommendedName>
        <fullName evidence="2">DUF4283 domain-containing protein</fullName>
    </recommendedName>
</protein>
<dbReference type="Proteomes" id="UP000593579">
    <property type="component" value="Unassembled WGS sequence"/>
</dbReference>
<accession>A0A7J9BQR6</accession>
<dbReference type="Pfam" id="PF14111">
    <property type="entry name" value="DUF4283"/>
    <property type="match status" value="1"/>
</dbReference>
<organism evidence="3 4">
    <name type="scientific">Gossypium gossypioides</name>
    <name type="common">Mexican cotton</name>
    <name type="synonym">Selera gossypioides</name>
    <dbReference type="NCBI Taxonomy" id="34282"/>
    <lineage>
        <taxon>Eukaryota</taxon>
        <taxon>Viridiplantae</taxon>
        <taxon>Streptophyta</taxon>
        <taxon>Embryophyta</taxon>
        <taxon>Tracheophyta</taxon>
        <taxon>Spermatophyta</taxon>
        <taxon>Magnoliopsida</taxon>
        <taxon>eudicotyledons</taxon>
        <taxon>Gunneridae</taxon>
        <taxon>Pentapetalae</taxon>
        <taxon>rosids</taxon>
        <taxon>malvids</taxon>
        <taxon>Malvales</taxon>
        <taxon>Malvaceae</taxon>
        <taxon>Malvoideae</taxon>
        <taxon>Gossypium</taxon>
    </lineage>
</organism>
<name>A0A7J9BQR6_GOSGO</name>
<dbReference type="SUPFAM" id="SSF56219">
    <property type="entry name" value="DNase I-like"/>
    <property type="match status" value="1"/>
</dbReference>
<dbReference type="InterPro" id="IPR036691">
    <property type="entry name" value="Endo/exonu/phosph_ase_sf"/>
</dbReference>
<dbReference type="InterPro" id="IPR025558">
    <property type="entry name" value="DUF4283"/>
</dbReference>
<feature type="domain" description="DUF4283" evidence="2">
    <location>
        <begin position="1"/>
        <end position="63"/>
    </location>
</feature>
<dbReference type="InterPro" id="IPR040256">
    <property type="entry name" value="At4g02000-like"/>
</dbReference>
<keyword evidence="4" id="KW-1185">Reference proteome</keyword>
<sequence length="292" mass="34530">MKETMANLWHPLGEVQISDLDGKRYLFKLFHELDIERVIMSALWTFNNHLLIFHQLKEEKDPMVHLISSAFWIKVHYLPPGFFSKSMAKLFDLMLRANTKRASTMNNVWLREEDDANWECNGCKIQAEDANAGPFNEMDHAIMEDNPIENCDGKKRPKFDNMDLGVSEEDDSPEWRMMAFYGAPDLREKKETSNLLRRLGRYQNHSWIFCGDFNEILLWETSSGNVWERLILLQKGLKTCERKIRMKRRGPVKYLTKKMKSLNNQKRDEENLVNLMEVKLHLNIEIEKEEAF</sequence>
<dbReference type="AlphaFoldDB" id="A0A7J9BQR6"/>
<evidence type="ECO:0000313" key="3">
    <source>
        <dbReference type="EMBL" id="MBA0738531.1"/>
    </source>
</evidence>
<dbReference type="PANTHER" id="PTHR31286:SF153">
    <property type="entry name" value="DUF4283 DOMAIN PROTEIN"/>
    <property type="match status" value="1"/>
</dbReference>
<comment type="caution">
    <text evidence="3">The sequence shown here is derived from an EMBL/GenBank/DDBJ whole genome shotgun (WGS) entry which is preliminary data.</text>
</comment>
<evidence type="ECO:0000256" key="1">
    <source>
        <dbReference type="SAM" id="Coils"/>
    </source>
</evidence>
<gene>
    <name evidence="3" type="ORF">Gogos_011869</name>
</gene>
<dbReference type="EMBL" id="JABEZY010000005">
    <property type="protein sequence ID" value="MBA0738531.1"/>
    <property type="molecule type" value="Genomic_DNA"/>
</dbReference>
<evidence type="ECO:0000313" key="4">
    <source>
        <dbReference type="Proteomes" id="UP000593579"/>
    </source>
</evidence>
<feature type="coiled-coil region" evidence="1">
    <location>
        <begin position="252"/>
        <end position="279"/>
    </location>
</feature>
<dbReference type="PANTHER" id="PTHR31286">
    <property type="entry name" value="GLYCINE-RICH CELL WALL STRUCTURAL PROTEIN 1.8-LIKE"/>
    <property type="match status" value="1"/>
</dbReference>